<dbReference type="Pfam" id="PF00578">
    <property type="entry name" value="AhpC-TSA"/>
    <property type="match status" value="1"/>
</dbReference>
<keyword evidence="3" id="KW-1015">Disulfide bond</keyword>
<feature type="domain" description="Thioredoxin" evidence="5">
    <location>
        <begin position="323"/>
        <end position="471"/>
    </location>
</feature>
<evidence type="ECO:0000256" key="2">
    <source>
        <dbReference type="ARBA" id="ARBA00022748"/>
    </source>
</evidence>
<dbReference type="InterPro" id="IPR000866">
    <property type="entry name" value="AhpC/TSA"/>
</dbReference>
<keyword evidence="2" id="KW-0201">Cytochrome c-type biogenesis</keyword>
<dbReference type="InterPro" id="IPR013766">
    <property type="entry name" value="Thioredoxin_domain"/>
</dbReference>
<dbReference type="Gene3D" id="3.40.30.10">
    <property type="entry name" value="Glutaredoxin"/>
    <property type="match status" value="1"/>
</dbReference>
<dbReference type="PROSITE" id="PS51257">
    <property type="entry name" value="PROKAR_LIPOPROTEIN"/>
    <property type="match status" value="1"/>
</dbReference>
<dbReference type="InterPro" id="IPR036249">
    <property type="entry name" value="Thioredoxin-like_sf"/>
</dbReference>
<dbReference type="InterPro" id="IPR050553">
    <property type="entry name" value="Thioredoxin_ResA/DsbE_sf"/>
</dbReference>
<reference evidence="6 7" key="1">
    <citation type="submission" date="2024-05" db="EMBL/GenBank/DDBJ databases">
        <authorList>
            <person name="Duchaud E."/>
        </authorList>
    </citation>
    <scope>NUCLEOTIDE SEQUENCE [LARGE SCALE GENOMIC DNA]</scope>
    <source>
        <strain evidence="6">Ena-SAMPLE-TAB-13-05-2024-13:56:06:370-140308</strain>
    </source>
</reference>
<gene>
    <name evidence="6" type="ORF">T190423A01A_110005</name>
</gene>
<dbReference type="Proteomes" id="UP001497527">
    <property type="component" value="Unassembled WGS sequence"/>
</dbReference>
<keyword evidence="7" id="KW-1185">Reference proteome</keyword>
<evidence type="ECO:0000259" key="5">
    <source>
        <dbReference type="PROSITE" id="PS51352"/>
    </source>
</evidence>
<dbReference type="PANTHER" id="PTHR42852:SF6">
    <property type="entry name" value="THIOL:DISULFIDE INTERCHANGE PROTEIN DSBE"/>
    <property type="match status" value="1"/>
</dbReference>
<keyword evidence="4" id="KW-0676">Redox-active center</keyword>
<dbReference type="SUPFAM" id="SSF52833">
    <property type="entry name" value="Thioredoxin-like"/>
    <property type="match status" value="1"/>
</dbReference>
<proteinExistence type="predicted"/>
<sequence>MNTLKTYKKMKKLAFLTLLGLAIVSCKDDKPAKDYLVLSGKIENLKKRNLTLSGFNFEKRIKFDRKTSSFVDTLRIDRDGYYTLIYDKNKALTLYLSKTDDTGVLFDSKKADLINFEGKNANINAYFVERAKKYPEIFGSARKLYSLEESEFVDKVDEYKEALTDLTISSNLPADFLKREVQNIESECLRNLSLYQKNYRLLSGDNEYVVSENFPNVLEDLSFNEANNYMDSFSYSKLVSEELEKKAKENNKEGEDFYLTHLETIQTEVTDSLIKNDLLYKRVKGDITYTENLKEYYNKFMGYSTNKGHKEEVTKDYDLLKTVAKGKPAPKFKDYVNYNGGTTSLDDLLGHGKYLYIDVWATWCGFCKREIPLLKRLEQEYHGKNIEFVSINVDTQDKLEKWKETIVNREMTGVQLFSGQSHLRLPWAQNFLIKGLPKFILVDPDGNIVSSNAPAPSQGEKLINMFEDLGI</sequence>
<organism evidence="6 7">
    <name type="scientific">Tenacibaculum polynesiense</name>
    <dbReference type="NCBI Taxonomy" id="3137857"/>
    <lineage>
        <taxon>Bacteria</taxon>
        <taxon>Pseudomonadati</taxon>
        <taxon>Bacteroidota</taxon>
        <taxon>Flavobacteriia</taxon>
        <taxon>Flavobacteriales</taxon>
        <taxon>Flavobacteriaceae</taxon>
        <taxon>Tenacibaculum</taxon>
    </lineage>
</organism>
<evidence type="ECO:0000313" key="6">
    <source>
        <dbReference type="EMBL" id="CAL2101115.1"/>
    </source>
</evidence>
<evidence type="ECO:0000256" key="1">
    <source>
        <dbReference type="ARBA" id="ARBA00004196"/>
    </source>
</evidence>
<dbReference type="PROSITE" id="PS51352">
    <property type="entry name" value="THIOREDOXIN_2"/>
    <property type="match status" value="1"/>
</dbReference>
<name>A0ABP1EV55_9FLAO</name>
<dbReference type="CDD" id="cd02966">
    <property type="entry name" value="TlpA_like_family"/>
    <property type="match status" value="1"/>
</dbReference>
<dbReference type="PANTHER" id="PTHR42852">
    <property type="entry name" value="THIOL:DISULFIDE INTERCHANGE PROTEIN DSBE"/>
    <property type="match status" value="1"/>
</dbReference>
<protein>
    <submittedName>
        <fullName evidence="6">Thioredoxin-like protein</fullName>
    </submittedName>
</protein>
<evidence type="ECO:0000313" key="7">
    <source>
        <dbReference type="Proteomes" id="UP001497527"/>
    </source>
</evidence>
<comment type="caution">
    <text evidence="6">The sequence shown here is derived from an EMBL/GenBank/DDBJ whole genome shotgun (WGS) entry which is preliminary data.</text>
</comment>
<evidence type="ECO:0000256" key="4">
    <source>
        <dbReference type="ARBA" id="ARBA00023284"/>
    </source>
</evidence>
<evidence type="ECO:0000256" key="3">
    <source>
        <dbReference type="ARBA" id="ARBA00023157"/>
    </source>
</evidence>
<comment type="subcellular location">
    <subcellularLocation>
        <location evidence="1">Cell envelope</location>
    </subcellularLocation>
</comment>
<accession>A0ABP1EV55</accession>
<dbReference type="EMBL" id="CAXJIO010000002">
    <property type="protein sequence ID" value="CAL2101115.1"/>
    <property type="molecule type" value="Genomic_DNA"/>
</dbReference>